<dbReference type="GO" id="GO:0000724">
    <property type="term" value="P:double-strand break repair via homologous recombination"/>
    <property type="evidence" value="ECO:0007669"/>
    <property type="project" value="TreeGrafter"/>
</dbReference>
<keyword evidence="8" id="KW-0234">DNA repair</keyword>
<keyword evidence="13" id="KW-1185">Reference proteome</keyword>
<comment type="similarity">
    <text evidence="2">Belongs to the RecA family. RAD51 subfamily.</text>
</comment>
<dbReference type="GO" id="GO:0140664">
    <property type="term" value="F:ATP-dependent DNA damage sensor activity"/>
    <property type="evidence" value="ECO:0007669"/>
    <property type="project" value="InterPro"/>
</dbReference>
<evidence type="ECO:0000256" key="5">
    <source>
        <dbReference type="ARBA" id="ARBA00022840"/>
    </source>
</evidence>
<dbReference type="SUPFAM" id="SSF52540">
    <property type="entry name" value="P-loop containing nucleoside triphosphate hydrolases"/>
    <property type="match status" value="1"/>
</dbReference>
<dbReference type="CDD" id="cd19489">
    <property type="entry name" value="Rad51D"/>
    <property type="match status" value="1"/>
</dbReference>
<evidence type="ECO:0000256" key="10">
    <source>
        <dbReference type="ARBA" id="ARBA00056000"/>
    </source>
</evidence>
<keyword evidence="4" id="KW-0227">DNA damage</keyword>
<dbReference type="Proteomes" id="UP001457282">
    <property type="component" value="Unassembled WGS sequence"/>
</dbReference>
<evidence type="ECO:0000256" key="7">
    <source>
        <dbReference type="ARBA" id="ARBA00023172"/>
    </source>
</evidence>
<dbReference type="GO" id="GO:0005524">
    <property type="term" value="F:ATP binding"/>
    <property type="evidence" value="ECO:0007669"/>
    <property type="project" value="UniProtKB-KW"/>
</dbReference>
<dbReference type="GO" id="GO:0005815">
    <property type="term" value="C:microtubule organizing center"/>
    <property type="evidence" value="ECO:0007669"/>
    <property type="project" value="TreeGrafter"/>
</dbReference>
<dbReference type="AlphaFoldDB" id="A0AAW1XXV3"/>
<keyword evidence="7" id="KW-0233">DNA recombination</keyword>
<dbReference type="SMART" id="SM00382">
    <property type="entry name" value="AAA"/>
    <property type="match status" value="1"/>
</dbReference>
<keyword evidence="9" id="KW-0539">Nucleus</keyword>
<dbReference type="GO" id="GO:0003697">
    <property type="term" value="F:single-stranded DNA binding"/>
    <property type="evidence" value="ECO:0007669"/>
    <property type="project" value="TreeGrafter"/>
</dbReference>
<dbReference type="PROSITE" id="PS50162">
    <property type="entry name" value="RECA_2"/>
    <property type="match status" value="1"/>
</dbReference>
<dbReference type="InterPro" id="IPR003593">
    <property type="entry name" value="AAA+_ATPase"/>
</dbReference>
<dbReference type="EMBL" id="JBEDUW010000003">
    <property type="protein sequence ID" value="KAK9940367.1"/>
    <property type="molecule type" value="Genomic_DNA"/>
</dbReference>
<dbReference type="GO" id="GO:0007131">
    <property type="term" value="P:reciprocal meiotic recombination"/>
    <property type="evidence" value="ECO:0007669"/>
    <property type="project" value="TreeGrafter"/>
</dbReference>
<evidence type="ECO:0000256" key="6">
    <source>
        <dbReference type="ARBA" id="ARBA00023125"/>
    </source>
</evidence>
<evidence type="ECO:0000256" key="4">
    <source>
        <dbReference type="ARBA" id="ARBA00022763"/>
    </source>
</evidence>
<proteinExistence type="inferred from homology"/>
<dbReference type="GO" id="GO:0033063">
    <property type="term" value="C:Rad51B-Rad51C-Rad51D-XRCC2 complex"/>
    <property type="evidence" value="ECO:0007669"/>
    <property type="project" value="TreeGrafter"/>
</dbReference>
<dbReference type="GO" id="GO:0000723">
    <property type="term" value="P:telomere maintenance"/>
    <property type="evidence" value="ECO:0007669"/>
    <property type="project" value="TreeGrafter"/>
</dbReference>
<comment type="caution">
    <text evidence="12">The sequence shown here is derived from an EMBL/GenBank/DDBJ whole genome shotgun (WGS) entry which is preliminary data.</text>
</comment>
<dbReference type="GO" id="GO:0042148">
    <property type="term" value="P:DNA strand invasion"/>
    <property type="evidence" value="ECO:0007669"/>
    <property type="project" value="TreeGrafter"/>
</dbReference>
<name>A0AAW1XXV3_RUBAR</name>
<evidence type="ECO:0000256" key="2">
    <source>
        <dbReference type="ARBA" id="ARBA00007095"/>
    </source>
</evidence>
<evidence type="ECO:0000256" key="1">
    <source>
        <dbReference type="ARBA" id="ARBA00004123"/>
    </source>
</evidence>
<dbReference type="InterPro" id="IPR051988">
    <property type="entry name" value="HRR_RAD51_Paralog"/>
</dbReference>
<dbReference type="GO" id="GO:0005657">
    <property type="term" value="C:replication fork"/>
    <property type="evidence" value="ECO:0007669"/>
    <property type="project" value="TreeGrafter"/>
</dbReference>
<dbReference type="PANTHER" id="PTHR46457:SF1">
    <property type="entry name" value="DNA REPAIR PROTEIN RAD51 HOMOLOG 4"/>
    <property type="match status" value="1"/>
</dbReference>
<reference evidence="12 13" key="1">
    <citation type="journal article" date="2023" name="G3 (Bethesda)">
        <title>A chromosome-length genome assembly and annotation of blackberry (Rubus argutus, cv. 'Hillquist').</title>
        <authorList>
            <person name="Bruna T."/>
            <person name="Aryal R."/>
            <person name="Dudchenko O."/>
            <person name="Sargent D.J."/>
            <person name="Mead D."/>
            <person name="Buti M."/>
            <person name="Cavallini A."/>
            <person name="Hytonen T."/>
            <person name="Andres J."/>
            <person name="Pham M."/>
            <person name="Weisz D."/>
            <person name="Mascagni F."/>
            <person name="Usai G."/>
            <person name="Natali L."/>
            <person name="Bassil N."/>
            <person name="Fernandez G.E."/>
            <person name="Lomsadze A."/>
            <person name="Armour M."/>
            <person name="Olukolu B."/>
            <person name="Poorten T."/>
            <person name="Britton C."/>
            <person name="Davik J."/>
            <person name="Ashrafi H."/>
            <person name="Aiden E.L."/>
            <person name="Borodovsky M."/>
            <person name="Worthington M."/>
        </authorList>
    </citation>
    <scope>NUCLEOTIDE SEQUENCE [LARGE SCALE GENOMIC DNA]</scope>
    <source>
        <strain evidence="12">PI 553951</strain>
    </source>
</reference>
<accession>A0AAW1XXV3</accession>
<dbReference type="PANTHER" id="PTHR46457">
    <property type="entry name" value="DNA REPAIR PROTEIN RAD51 HOMOLOG 4"/>
    <property type="match status" value="1"/>
</dbReference>
<dbReference type="InterPro" id="IPR013632">
    <property type="entry name" value="Rad51_C"/>
</dbReference>
<evidence type="ECO:0000313" key="13">
    <source>
        <dbReference type="Proteomes" id="UP001457282"/>
    </source>
</evidence>
<evidence type="ECO:0000256" key="8">
    <source>
        <dbReference type="ARBA" id="ARBA00023204"/>
    </source>
</evidence>
<comment type="function">
    <text evidence="10">Involved in the homologous recombination repair (HRR) pathway of double-stranded DNA breaks arising during DNA replication or induced by DNA-damaging agents.</text>
</comment>
<evidence type="ECO:0000259" key="11">
    <source>
        <dbReference type="PROSITE" id="PS50162"/>
    </source>
</evidence>
<dbReference type="Gene3D" id="3.40.50.300">
    <property type="entry name" value="P-loop containing nucleotide triphosphate hydrolases"/>
    <property type="match status" value="1"/>
</dbReference>
<dbReference type="Pfam" id="PF08423">
    <property type="entry name" value="Rad51"/>
    <property type="match status" value="1"/>
</dbReference>
<feature type="domain" description="RecA family profile 1" evidence="11">
    <location>
        <begin position="85"/>
        <end position="261"/>
    </location>
</feature>
<gene>
    <name evidence="12" type="ORF">M0R45_017033</name>
</gene>
<keyword evidence="6" id="KW-0238">DNA-binding</keyword>
<evidence type="ECO:0000313" key="12">
    <source>
        <dbReference type="EMBL" id="KAK9940367.1"/>
    </source>
</evidence>
<keyword evidence="3" id="KW-0547">Nucleotide-binding</keyword>
<organism evidence="12 13">
    <name type="scientific">Rubus argutus</name>
    <name type="common">Southern blackberry</name>
    <dbReference type="NCBI Taxonomy" id="59490"/>
    <lineage>
        <taxon>Eukaryota</taxon>
        <taxon>Viridiplantae</taxon>
        <taxon>Streptophyta</taxon>
        <taxon>Embryophyta</taxon>
        <taxon>Tracheophyta</taxon>
        <taxon>Spermatophyta</taxon>
        <taxon>Magnoliopsida</taxon>
        <taxon>eudicotyledons</taxon>
        <taxon>Gunneridae</taxon>
        <taxon>Pentapetalae</taxon>
        <taxon>rosids</taxon>
        <taxon>fabids</taxon>
        <taxon>Rosales</taxon>
        <taxon>Rosaceae</taxon>
        <taxon>Rosoideae</taxon>
        <taxon>Rosoideae incertae sedis</taxon>
        <taxon>Rubus</taxon>
    </lineage>
</organism>
<dbReference type="GO" id="GO:0000400">
    <property type="term" value="F:four-way junction DNA binding"/>
    <property type="evidence" value="ECO:0007669"/>
    <property type="project" value="TreeGrafter"/>
</dbReference>
<dbReference type="InterPro" id="IPR047323">
    <property type="entry name" value="Rad51D_C"/>
</dbReference>
<dbReference type="InterPro" id="IPR027417">
    <property type="entry name" value="P-loop_NTPase"/>
</dbReference>
<evidence type="ECO:0000256" key="9">
    <source>
        <dbReference type="ARBA" id="ARBA00023242"/>
    </source>
</evidence>
<dbReference type="InterPro" id="IPR020588">
    <property type="entry name" value="RecA_ATP-bd"/>
</dbReference>
<keyword evidence="5" id="KW-0067">ATP-binding</keyword>
<comment type="subcellular location">
    <subcellularLocation>
        <location evidence="1">Nucleus</location>
    </subcellularLocation>
</comment>
<sequence>MAPLKALELAYPIFDSNFQTFCASHGILSVEDFLIHDVYELAAFADQQPTSEKLKQGITQIFSIIDAQHQPWLNGLELLDDALQKKHVFSTGCEGIDLLLGGGLRAGQLTELVGPSSSGKTQVCLLAASYLVSKNMGTVVYLDTGNSFSSQRIAQFVGRISNCMFDQAGQRIFQKVMNNILCYSVFDIFSMFNVLHRLEINLQSQKGEQVRLLIIDSISSLITPIIGNSGSQGRALMASAGYLLKKLAQEHNLVVLVTNHTVGGERGIPKPALGQTWKSVPHVRLLLSGDHGNNIRSISVLKHPSMASGKVASFTI</sequence>
<protein>
    <recommendedName>
        <fullName evidence="11">RecA family profile 1 domain-containing protein</fullName>
    </recommendedName>
</protein>
<evidence type="ECO:0000256" key="3">
    <source>
        <dbReference type="ARBA" id="ARBA00022741"/>
    </source>
</evidence>
<dbReference type="FunFam" id="3.40.50.300:FF:001665">
    <property type="entry name" value="DNA repair protein RAD51 4"/>
    <property type="match status" value="1"/>
</dbReference>